<dbReference type="SUPFAM" id="SSF143975">
    <property type="entry name" value="IlvD/EDD N-terminal domain-like"/>
    <property type="match status" value="1"/>
</dbReference>
<dbReference type="Pfam" id="PF24877">
    <property type="entry name" value="ILV_EDD_C"/>
    <property type="match status" value="1"/>
</dbReference>
<feature type="region of interest" description="Disordered" evidence="3">
    <location>
        <begin position="251"/>
        <end position="270"/>
    </location>
</feature>
<dbReference type="AlphaFoldDB" id="A0A8H6UD10"/>
<feature type="domain" description="Dihydroxy-acid/6-phosphogluconate dehydratase N-terminal" evidence="5">
    <location>
        <begin position="47"/>
        <end position="117"/>
    </location>
</feature>
<dbReference type="InterPro" id="IPR056740">
    <property type="entry name" value="ILV_EDD_C"/>
</dbReference>
<dbReference type="InterPro" id="IPR037237">
    <property type="entry name" value="IlvD/EDD_N"/>
</dbReference>
<comment type="similarity">
    <text evidence="1">Belongs to the IlvD/Edd family.</text>
</comment>
<dbReference type="GO" id="GO:0005739">
    <property type="term" value="C:mitochondrion"/>
    <property type="evidence" value="ECO:0007669"/>
    <property type="project" value="TreeGrafter"/>
</dbReference>
<dbReference type="EMBL" id="JACBAD010002092">
    <property type="protein sequence ID" value="KAF7117321.1"/>
    <property type="molecule type" value="Genomic_DNA"/>
</dbReference>
<keyword evidence="2" id="KW-0456">Lyase</keyword>
<protein>
    <recommendedName>
        <fullName evidence="9">Dihydroxy-acid dehydratase</fullName>
    </recommendedName>
</protein>
<gene>
    <name evidence="7" type="ORF">CNMCM5793_006070</name>
</gene>
<name>A0A8H6UD10_9EURO</name>
<dbReference type="SUPFAM" id="SSF52016">
    <property type="entry name" value="LeuD/IlvD-like"/>
    <property type="match status" value="1"/>
</dbReference>
<dbReference type="GO" id="GO:0004160">
    <property type="term" value="F:dihydroxy-acid dehydratase activity"/>
    <property type="evidence" value="ECO:0007669"/>
    <property type="project" value="TreeGrafter"/>
</dbReference>
<evidence type="ECO:0000256" key="3">
    <source>
        <dbReference type="SAM" id="MobiDB-lite"/>
    </source>
</evidence>
<keyword evidence="4" id="KW-0732">Signal</keyword>
<evidence type="ECO:0008006" key="9">
    <source>
        <dbReference type="Google" id="ProtNLM"/>
    </source>
</evidence>
<proteinExistence type="inferred from homology"/>
<keyword evidence="8" id="KW-1185">Reference proteome</keyword>
<feature type="domain" description="Dihydroxy-acid/6-phosphogluconate dehydratase C-terminal" evidence="6">
    <location>
        <begin position="169"/>
        <end position="271"/>
    </location>
</feature>
<sequence length="298" mass="32205">MKLPLNLVLLLGSTSIAWGVLIPVPGATEEECGRLGVMYYDPDNLPAGSVGIKLTIDDFQSVSDKTPFLADLKPSGKYVMHDLCKIGGTPALLRFLLKERLINGSGITVTGKTMKENVASWPDFPEDQRIIRLLSDPIEPTGHLQGLRGFLAPGGSVGKITGKEVYDSKGCPGMPEMLKPSVAIMGAGLGQDVALLTYGRFSSGSHGFLIGHIVPEAMKGGPIALVKNGVQVIIDAEKRVVDLQISAEEMERRKKEWKAPQPRAKQGPFKKIGRELDGFEEARRQGLCLLAKEGTAYR</sequence>
<feature type="signal peptide" evidence="4">
    <location>
        <begin position="1"/>
        <end position="19"/>
    </location>
</feature>
<feature type="chain" id="PRO_5034169203" description="Dihydroxy-acid dehydratase" evidence="4">
    <location>
        <begin position="20"/>
        <end position="298"/>
    </location>
</feature>
<dbReference type="OrthoDB" id="3851628at2759"/>
<organism evidence="7 8">
    <name type="scientific">Aspergillus hiratsukae</name>
    <dbReference type="NCBI Taxonomy" id="1194566"/>
    <lineage>
        <taxon>Eukaryota</taxon>
        <taxon>Fungi</taxon>
        <taxon>Dikarya</taxon>
        <taxon>Ascomycota</taxon>
        <taxon>Pezizomycotina</taxon>
        <taxon>Eurotiomycetes</taxon>
        <taxon>Eurotiomycetidae</taxon>
        <taxon>Eurotiales</taxon>
        <taxon>Aspergillaceae</taxon>
        <taxon>Aspergillus</taxon>
        <taxon>Aspergillus subgen. Fumigati</taxon>
    </lineage>
</organism>
<comment type="caution">
    <text evidence="7">The sequence shown here is derived from an EMBL/GenBank/DDBJ whole genome shotgun (WGS) entry which is preliminary data.</text>
</comment>
<evidence type="ECO:0000256" key="1">
    <source>
        <dbReference type="ARBA" id="ARBA00006486"/>
    </source>
</evidence>
<dbReference type="Gene3D" id="3.50.30.80">
    <property type="entry name" value="IlvD/EDD C-terminal domain-like"/>
    <property type="match status" value="1"/>
</dbReference>
<evidence type="ECO:0000259" key="5">
    <source>
        <dbReference type="Pfam" id="PF00920"/>
    </source>
</evidence>
<evidence type="ECO:0000256" key="2">
    <source>
        <dbReference type="ARBA" id="ARBA00023239"/>
    </source>
</evidence>
<dbReference type="PANTHER" id="PTHR21000:SF5">
    <property type="entry name" value="DIHYDROXY-ACID DEHYDRATASE, MITOCHONDRIAL"/>
    <property type="match status" value="1"/>
</dbReference>
<dbReference type="InterPro" id="IPR000581">
    <property type="entry name" value="ILV_EDD_N"/>
</dbReference>
<evidence type="ECO:0000256" key="4">
    <source>
        <dbReference type="SAM" id="SignalP"/>
    </source>
</evidence>
<dbReference type="PANTHER" id="PTHR21000">
    <property type="entry name" value="DIHYDROXY-ACID DEHYDRATASE DAD"/>
    <property type="match status" value="1"/>
</dbReference>
<dbReference type="Proteomes" id="UP000630445">
    <property type="component" value="Unassembled WGS sequence"/>
</dbReference>
<evidence type="ECO:0000313" key="7">
    <source>
        <dbReference type="EMBL" id="KAF7117321.1"/>
    </source>
</evidence>
<reference evidence="7" key="1">
    <citation type="submission" date="2020-06" db="EMBL/GenBank/DDBJ databases">
        <title>Draft genome sequences of strains closely related to Aspergillus parafelis and Aspergillus hiratsukae.</title>
        <authorList>
            <person name="Dos Santos R.A.C."/>
            <person name="Rivero-Menendez O."/>
            <person name="Steenwyk J.L."/>
            <person name="Mead M.E."/>
            <person name="Goldman G.H."/>
            <person name="Alastruey-Izquierdo A."/>
            <person name="Rokas A."/>
        </authorList>
    </citation>
    <scope>NUCLEOTIDE SEQUENCE</scope>
    <source>
        <strain evidence="7">CNM-CM5793</strain>
    </source>
</reference>
<dbReference type="GO" id="GO:0009082">
    <property type="term" value="P:branched-chain amino acid biosynthetic process"/>
    <property type="evidence" value="ECO:0007669"/>
    <property type="project" value="TreeGrafter"/>
</dbReference>
<evidence type="ECO:0000259" key="6">
    <source>
        <dbReference type="Pfam" id="PF24877"/>
    </source>
</evidence>
<accession>A0A8H6UD10</accession>
<evidence type="ECO:0000313" key="8">
    <source>
        <dbReference type="Proteomes" id="UP000630445"/>
    </source>
</evidence>
<dbReference type="InterPro" id="IPR042096">
    <property type="entry name" value="Dihydro-acid_dehy_C"/>
</dbReference>
<dbReference type="Pfam" id="PF00920">
    <property type="entry name" value="ILVD_EDD_N"/>
    <property type="match status" value="1"/>
</dbReference>
<dbReference type="InterPro" id="IPR050165">
    <property type="entry name" value="DHAD_IlvD/Edd"/>
</dbReference>